<feature type="domain" description="HEPN" evidence="1">
    <location>
        <begin position="14"/>
        <end position="50"/>
    </location>
</feature>
<dbReference type="PROSITE" id="PS50910">
    <property type="entry name" value="HEPN"/>
    <property type="match status" value="1"/>
</dbReference>
<dbReference type="Gene3D" id="1.20.120.330">
    <property type="entry name" value="Nucleotidyltransferases domain 2"/>
    <property type="match status" value="1"/>
</dbReference>
<organism evidence="2 3">
    <name type="scientific">Candidatus Kuenenbacteria bacterium CG22_combo_CG10-13_8_21_14_all_39_9</name>
    <dbReference type="NCBI Taxonomy" id="1974621"/>
    <lineage>
        <taxon>Bacteria</taxon>
        <taxon>Candidatus Kueneniibacteriota</taxon>
    </lineage>
</organism>
<dbReference type="EMBL" id="PCTN01000158">
    <property type="protein sequence ID" value="PIP75463.1"/>
    <property type="molecule type" value="Genomic_DNA"/>
</dbReference>
<dbReference type="Pfam" id="PF05168">
    <property type="entry name" value="HEPN"/>
    <property type="match status" value="1"/>
</dbReference>
<proteinExistence type="predicted"/>
<evidence type="ECO:0000259" key="1">
    <source>
        <dbReference type="PROSITE" id="PS50910"/>
    </source>
</evidence>
<dbReference type="AlphaFoldDB" id="A0A2H0CZZ1"/>
<dbReference type="Proteomes" id="UP000230159">
    <property type="component" value="Unassembled WGS sequence"/>
</dbReference>
<sequence>MKQKLKIMDIEFLKERAKEFFEEAEELLKKKRYNLSAFNLEQAIQLWIKS</sequence>
<dbReference type="SUPFAM" id="SSF81593">
    <property type="entry name" value="Nucleotidyltransferase substrate binding subunit/domain"/>
    <property type="match status" value="1"/>
</dbReference>
<gene>
    <name evidence="2" type="ORF">COW86_03620</name>
</gene>
<evidence type="ECO:0000313" key="3">
    <source>
        <dbReference type="Proteomes" id="UP000230159"/>
    </source>
</evidence>
<comment type="caution">
    <text evidence="2">The sequence shown here is derived from an EMBL/GenBank/DDBJ whole genome shotgun (WGS) entry which is preliminary data.</text>
</comment>
<evidence type="ECO:0000313" key="2">
    <source>
        <dbReference type="EMBL" id="PIP75463.1"/>
    </source>
</evidence>
<name>A0A2H0CZZ1_9BACT</name>
<protein>
    <recommendedName>
        <fullName evidence="1">HEPN domain-containing protein</fullName>
    </recommendedName>
</protein>
<accession>A0A2H0CZZ1</accession>
<reference evidence="2 3" key="1">
    <citation type="submission" date="2017-09" db="EMBL/GenBank/DDBJ databases">
        <title>Depth-based differentiation of microbial function through sediment-hosted aquifers and enrichment of novel symbionts in the deep terrestrial subsurface.</title>
        <authorList>
            <person name="Probst A.J."/>
            <person name="Ladd B."/>
            <person name="Jarett J.K."/>
            <person name="Geller-Mcgrath D.E."/>
            <person name="Sieber C.M."/>
            <person name="Emerson J.B."/>
            <person name="Anantharaman K."/>
            <person name="Thomas B.C."/>
            <person name="Malmstrom R."/>
            <person name="Stieglmeier M."/>
            <person name="Klingl A."/>
            <person name="Woyke T."/>
            <person name="Ryan C.M."/>
            <person name="Banfield J.F."/>
        </authorList>
    </citation>
    <scope>NUCLEOTIDE SEQUENCE [LARGE SCALE GENOMIC DNA]</scope>
    <source>
        <strain evidence="2">CG22_combo_CG10-13_8_21_14_all_39_9</strain>
    </source>
</reference>
<dbReference type="InterPro" id="IPR007842">
    <property type="entry name" value="HEPN_dom"/>
</dbReference>